<comment type="subcellular location">
    <subcellularLocation>
        <location evidence="1">Cytoplasm</location>
    </subcellularLocation>
</comment>
<evidence type="ECO:0000256" key="3">
    <source>
        <dbReference type="ARBA" id="ARBA00022553"/>
    </source>
</evidence>
<protein>
    <submittedName>
        <fullName evidence="5">Citrate lyase subunit gamma (Acyl carrier protein)</fullName>
    </submittedName>
</protein>
<dbReference type="GO" id="GO:0016829">
    <property type="term" value="F:lyase activity"/>
    <property type="evidence" value="ECO:0007669"/>
    <property type="project" value="UniProtKB-KW"/>
</dbReference>
<sequence>MKLKSQAQAGTLESSDLMVLIKPLEEGKGRVVAIDSSVKMQYQESIEKAIEEVLDELDVKDVQLHVNDKGALTPVIKARVETAIKRSAGTAEGTLVE</sequence>
<organism evidence="5 6">
    <name type="scientific">Balneicella halophila</name>
    <dbReference type="NCBI Taxonomy" id="1537566"/>
    <lineage>
        <taxon>Bacteria</taxon>
        <taxon>Pseudomonadati</taxon>
        <taxon>Bacteroidota</taxon>
        <taxon>Bacteroidia</taxon>
        <taxon>Bacteroidales</taxon>
        <taxon>Balneicellaceae</taxon>
        <taxon>Balneicella</taxon>
    </lineage>
</organism>
<comment type="caution">
    <text evidence="5">The sequence shown here is derived from an EMBL/GenBank/DDBJ whole genome shotgun (WGS) entry which is preliminary data.</text>
</comment>
<keyword evidence="2" id="KW-0963">Cytoplasm</keyword>
<dbReference type="NCBIfam" id="TIGR01608">
    <property type="entry name" value="citD"/>
    <property type="match status" value="1"/>
</dbReference>
<proteinExistence type="predicted"/>
<dbReference type="Pfam" id="PF06857">
    <property type="entry name" value="ACP"/>
    <property type="match status" value="1"/>
</dbReference>
<dbReference type="Proteomes" id="UP000251835">
    <property type="component" value="Unassembled WGS sequence"/>
</dbReference>
<dbReference type="EMBL" id="QENZ01000006">
    <property type="protein sequence ID" value="PVX49401.1"/>
    <property type="molecule type" value="Genomic_DNA"/>
</dbReference>
<evidence type="ECO:0000256" key="4">
    <source>
        <dbReference type="PIRSR" id="PIRSR002736-50"/>
    </source>
</evidence>
<keyword evidence="3 4" id="KW-0597">Phosphoprotein</keyword>
<dbReference type="OrthoDB" id="1120942at2"/>
<dbReference type="PIRSF" id="PIRSF002736">
    <property type="entry name" value="Citrt_lyas_gamma"/>
    <property type="match status" value="1"/>
</dbReference>
<accession>A0A7L4UME4</accession>
<reference evidence="5 6" key="1">
    <citation type="submission" date="2018-05" db="EMBL/GenBank/DDBJ databases">
        <title>Genomic Encyclopedia of Type Strains, Phase IV (KMG-IV): sequencing the most valuable type-strain genomes for metagenomic binning, comparative biology and taxonomic classification.</title>
        <authorList>
            <person name="Goeker M."/>
        </authorList>
    </citation>
    <scope>NUCLEOTIDE SEQUENCE [LARGE SCALE GENOMIC DNA]</scope>
    <source>
        <strain evidence="5 6">DSM 28579</strain>
    </source>
</reference>
<evidence type="ECO:0000256" key="1">
    <source>
        <dbReference type="ARBA" id="ARBA00004496"/>
    </source>
</evidence>
<evidence type="ECO:0000256" key="2">
    <source>
        <dbReference type="ARBA" id="ARBA00022490"/>
    </source>
</evidence>
<dbReference type="NCBIfam" id="NF009726">
    <property type="entry name" value="PRK13253.1"/>
    <property type="match status" value="1"/>
</dbReference>
<name>A0A7L4UME4_BALHA</name>
<dbReference type="InterPro" id="IPR023439">
    <property type="entry name" value="Mal_deCO2ase/Cit_lyase_ACP"/>
</dbReference>
<dbReference type="InterPro" id="IPR006495">
    <property type="entry name" value="CitD"/>
</dbReference>
<feature type="modified residue" description="O-(phosphoribosyl dephospho-coenzyme A)serine" evidence="4">
    <location>
        <position position="14"/>
    </location>
</feature>
<keyword evidence="6" id="KW-1185">Reference proteome</keyword>
<dbReference type="AlphaFoldDB" id="A0A7L4UME4"/>
<evidence type="ECO:0000313" key="5">
    <source>
        <dbReference type="EMBL" id="PVX49401.1"/>
    </source>
</evidence>
<dbReference type="GO" id="GO:0005737">
    <property type="term" value="C:cytoplasm"/>
    <property type="evidence" value="ECO:0007669"/>
    <property type="project" value="UniProtKB-SubCell"/>
</dbReference>
<evidence type="ECO:0000313" key="6">
    <source>
        <dbReference type="Proteomes" id="UP000251835"/>
    </source>
</evidence>
<gene>
    <name evidence="5" type="ORF">C7377_1817</name>
</gene>
<keyword evidence="5" id="KW-0456">Lyase</keyword>
<dbReference type="RefSeq" id="WP_116497022.1">
    <property type="nucleotide sequence ID" value="NZ_QENZ01000006.1"/>
</dbReference>